<dbReference type="Proteomes" id="UP001141806">
    <property type="component" value="Unassembled WGS sequence"/>
</dbReference>
<keyword evidence="2" id="KW-0812">Transmembrane</keyword>
<reference evidence="3" key="1">
    <citation type="journal article" date="2023" name="Plant J.">
        <title>The genome of the king protea, Protea cynaroides.</title>
        <authorList>
            <person name="Chang J."/>
            <person name="Duong T.A."/>
            <person name="Schoeman C."/>
            <person name="Ma X."/>
            <person name="Roodt D."/>
            <person name="Barker N."/>
            <person name="Li Z."/>
            <person name="Van de Peer Y."/>
            <person name="Mizrachi E."/>
        </authorList>
    </citation>
    <scope>NUCLEOTIDE SEQUENCE</scope>
    <source>
        <tissue evidence="3">Young leaves</tissue>
    </source>
</reference>
<proteinExistence type="predicted"/>
<dbReference type="EMBL" id="JAMYWD010000005">
    <property type="protein sequence ID" value="KAJ4972386.1"/>
    <property type="molecule type" value="Genomic_DNA"/>
</dbReference>
<keyword evidence="2" id="KW-1133">Transmembrane helix</keyword>
<sequence>MAKKKTEETVVTQIGGKSQEEVDEEAEEDLPWLQDKAMDLAEFTGSVTQDLARVACISACACWLWISFFLFFFHDLKPMERDKGLRKANKLPFGGETLSKLATPTNECPNSCEEDHGDGTAMVLGIDEDEIVVLGRSFLDWIFLEKKNC</sequence>
<comment type="caution">
    <text evidence="3">The sequence shown here is derived from an EMBL/GenBank/DDBJ whole genome shotgun (WGS) entry which is preliminary data.</text>
</comment>
<keyword evidence="4" id="KW-1185">Reference proteome</keyword>
<keyword evidence="2" id="KW-0472">Membrane</keyword>
<gene>
    <name evidence="3" type="ORF">NE237_005485</name>
</gene>
<evidence type="ECO:0000256" key="2">
    <source>
        <dbReference type="SAM" id="Phobius"/>
    </source>
</evidence>
<feature type="transmembrane region" description="Helical" evidence="2">
    <location>
        <begin position="51"/>
        <end position="73"/>
    </location>
</feature>
<name>A0A9Q0KKW6_9MAGN</name>
<organism evidence="3 4">
    <name type="scientific">Protea cynaroides</name>
    <dbReference type="NCBI Taxonomy" id="273540"/>
    <lineage>
        <taxon>Eukaryota</taxon>
        <taxon>Viridiplantae</taxon>
        <taxon>Streptophyta</taxon>
        <taxon>Embryophyta</taxon>
        <taxon>Tracheophyta</taxon>
        <taxon>Spermatophyta</taxon>
        <taxon>Magnoliopsida</taxon>
        <taxon>Proteales</taxon>
        <taxon>Proteaceae</taxon>
        <taxon>Protea</taxon>
    </lineage>
</organism>
<accession>A0A9Q0KKW6</accession>
<evidence type="ECO:0000313" key="3">
    <source>
        <dbReference type="EMBL" id="KAJ4972386.1"/>
    </source>
</evidence>
<feature type="region of interest" description="Disordered" evidence="1">
    <location>
        <begin position="1"/>
        <end position="27"/>
    </location>
</feature>
<protein>
    <submittedName>
        <fullName evidence="3">Uncharacterized protein</fullName>
    </submittedName>
</protein>
<dbReference type="AlphaFoldDB" id="A0A9Q0KKW6"/>
<evidence type="ECO:0000256" key="1">
    <source>
        <dbReference type="SAM" id="MobiDB-lite"/>
    </source>
</evidence>
<evidence type="ECO:0000313" key="4">
    <source>
        <dbReference type="Proteomes" id="UP001141806"/>
    </source>
</evidence>